<dbReference type="InterPro" id="IPR020459">
    <property type="entry name" value="AMP-binding"/>
</dbReference>
<protein>
    <submittedName>
        <fullName evidence="2">AMP-binding protein</fullName>
    </submittedName>
</protein>
<dbReference type="InterPro" id="IPR020845">
    <property type="entry name" value="AMP-binding_CS"/>
</dbReference>
<proteinExistence type="predicted"/>
<reference evidence="2" key="1">
    <citation type="submission" date="2022-08" db="EMBL/GenBank/DDBJ databases">
        <title>Whole genome sequencing of non-tuberculosis mycobacteria type-strains.</title>
        <authorList>
            <person name="Igarashi Y."/>
            <person name="Osugi A."/>
            <person name="Mitarai S."/>
        </authorList>
    </citation>
    <scope>NUCLEOTIDE SEQUENCE</scope>
    <source>
        <strain evidence="2">ATCC 19423</strain>
    </source>
</reference>
<evidence type="ECO:0000259" key="1">
    <source>
        <dbReference type="Pfam" id="PF00501"/>
    </source>
</evidence>
<dbReference type="PRINTS" id="PR00154">
    <property type="entry name" value="AMPBINDING"/>
</dbReference>
<evidence type="ECO:0000313" key="3">
    <source>
        <dbReference type="Proteomes" id="UP001055253"/>
    </source>
</evidence>
<sequence>MLTDTTPTAIITTTELTTHVPTSSGVPVITLDTLTNLDDYPTTPLPPPSPHDLAYLIYTSGTTGTPKGVAITHHNATTLTTTLTPQLGPTTNQVWSQCHSYAFDYSVWEIFGALLGAGRLVVVPEHVVTSPHDLHHLLINEQVTVLSQTPSASGDCRGKGGVCLINGVSGVFG</sequence>
<dbReference type="Pfam" id="PF00501">
    <property type="entry name" value="AMP-binding"/>
    <property type="match status" value="1"/>
</dbReference>
<organism evidence="2 3">
    <name type="scientific">Mycobacterium ulcerans</name>
    <dbReference type="NCBI Taxonomy" id="1809"/>
    <lineage>
        <taxon>Bacteria</taxon>
        <taxon>Bacillati</taxon>
        <taxon>Actinomycetota</taxon>
        <taxon>Actinomycetes</taxon>
        <taxon>Mycobacteriales</taxon>
        <taxon>Mycobacteriaceae</taxon>
        <taxon>Mycobacterium</taxon>
        <taxon>Mycobacterium ulcerans group</taxon>
    </lineage>
</organism>
<dbReference type="Proteomes" id="UP001055253">
    <property type="component" value="Chromosome"/>
</dbReference>
<dbReference type="Gene3D" id="3.40.50.980">
    <property type="match status" value="2"/>
</dbReference>
<dbReference type="PROSITE" id="PS00455">
    <property type="entry name" value="AMP_BINDING"/>
    <property type="match status" value="1"/>
</dbReference>
<evidence type="ECO:0000313" key="2">
    <source>
        <dbReference type="EMBL" id="UVY89931.1"/>
    </source>
</evidence>
<name>A0ABY5TVS9_MYCUL</name>
<gene>
    <name evidence="2" type="ORF">MJO63_26045</name>
</gene>
<keyword evidence="3" id="KW-1185">Reference proteome</keyword>
<dbReference type="EMBL" id="CP092429">
    <property type="protein sequence ID" value="UVY89931.1"/>
    <property type="molecule type" value="Genomic_DNA"/>
</dbReference>
<feature type="domain" description="AMP-dependent synthetase/ligase" evidence="1">
    <location>
        <begin position="2"/>
        <end position="152"/>
    </location>
</feature>
<dbReference type="PANTHER" id="PTHR45527">
    <property type="entry name" value="NONRIBOSOMAL PEPTIDE SYNTHETASE"/>
    <property type="match status" value="1"/>
</dbReference>
<dbReference type="SUPFAM" id="SSF56801">
    <property type="entry name" value="Acetyl-CoA synthetase-like"/>
    <property type="match status" value="1"/>
</dbReference>
<dbReference type="InterPro" id="IPR000873">
    <property type="entry name" value="AMP-dep_synth/lig_dom"/>
</dbReference>
<dbReference type="RefSeq" id="WP_262875322.1">
    <property type="nucleotide sequence ID" value="NZ_CP092429.2"/>
</dbReference>
<accession>A0ABY5TVS9</accession>
<dbReference type="PANTHER" id="PTHR45527:SF14">
    <property type="entry name" value="PLIPASTATIN SYNTHASE SUBUNIT B"/>
    <property type="match status" value="1"/>
</dbReference>